<dbReference type="AlphaFoldDB" id="A0A0F9KIN1"/>
<gene>
    <name evidence="1" type="ORF">LCGC14_1698550</name>
</gene>
<sequence>MKLEFNIDMIKKSGSITVHYNENGDPTISMSDWTISGKRKWWQIFRKRRGRCGVSISGGSVVISGEVEEKSYIEVAEIGSKIREIIKKDNG</sequence>
<protein>
    <submittedName>
        <fullName evidence="1">Uncharacterized protein</fullName>
    </submittedName>
</protein>
<reference evidence="1" key="1">
    <citation type="journal article" date="2015" name="Nature">
        <title>Complex archaea that bridge the gap between prokaryotes and eukaryotes.</title>
        <authorList>
            <person name="Spang A."/>
            <person name="Saw J.H."/>
            <person name="Jorgensen S.L."/>
            <person name="Zaremba-Niedzwiedzka K."/>
            <person name="Martijn J."/>
            <person name="Lind A.E."/>
            <person name="van Eijk R."/>
            <person name="Schleper C."/>
            <person name="Guy L."/>
            <person name="Ettema T.J."/>
        </authorList>
    </citation>
    <scope>NUCLEOTIDE SEQUENCE</scope>
</reference>
<evidence type="ECO:0000313" key="1">
    <source>
        <dbReference type="EMBL" id="KKM15185.1"/>
    </source>
</evidence>
<dbReference type="EMBL" id="LAZR01014965">
    <property type="protein sequence ID" value="KKM15185.1"/>
    <property type="molecule type" value="Genomic_DNA"/>
</dbReference>
<comment type="caution">
    <text evidence="1">The sequence shown here is derived from an EMBL/GenBank/DDBJ whole genome shotgun (WGS) entry which is preliminary data.</text>
</comment>
<organism evidence="1">
    <name type="scientific">marine sediment metagenome</name>
    <dbReference type="NCBI Taxonomy" id="412755"/>
    <lineage>
        <taxon>unclassified sequences</taxon>
        <taxon>metagenomes</taxon>
        <taxon>ecological metagenomes</taxon>
    </lineage>
</organism>
<proteinExistence type="predicted"/>
<name>A0A0F9KIN1_9ZZZZ</name>
<accession>A0A0F9KIN1</accession>